<evidence type="ECO:0000256" key="10">
    <source>
        <dbReference type="ARBA" id="ARBA00023237"/>
    </source>
</evidence>
<dbReference type="PANTHER" id="PTHR34501">
    <property type="entry name" value="PROTEIN YDDL-RELATED"/>
    <property type="match status" value="1"/>
</dbReference>
<organism evidence="13 14">
    <name type="scientific">Burkholderia pseudomultivorans</name>
    <dbReference type="NCBI Taxonomy" id="1207504"/>
    <lineage>
        <taxon>Bacteria</taxon>
        <taxon>Pseudomonadati</taxon>
        <taxon>Pseudomonadota</taxon>
        <taxon>Betaproteobacteria</taxon>
        <taxon>Burkholderiales</taxon>
        <taxon>Burkholderiaceae</taxon>
        <taxon>Burkholderia</taxon>
        <taxon>Burkholderia cepacia complex</taxon>
    </lineage>
</organism>
<dbReference type="InterPro" id="IPR050298">
    <property type="entry name" value="Gram-neg_bact_OMP"/>
</dbReference>
<comment type="subunit">
    <text evidence="2">Homotrimer.</text>
</comment>
<evidence type="ECO:0000256" key="1">
    <source>
        <dbReference type="ARBA" id="ARBA00004571"/>
    </source>
</evidence>
<gene>
    <name evidence="13" type="ORF">WT56_16385</name>
</gene>
<feature type="chain" id="PRO_5007290832" evidence="11">
    <location>
        <begin position="23"/>
        <end position="372"/>
    </location>
</feature>
<keyword evidence="7" id="KW-0406">Ion transport</keyword>
<dbReference type="RefSeq" id="WP_060241957.1">
    <property type="nucleotide sequence ID" value="NZ_LPJR01000029.1"/>
</dbReference>
<name>A0A132EII3_9BURK</name>
<dbReference type="GO" id="GO:0015288">
    <property type="term" value="F:porin activity"/>
    <property type="evidence" value="ECO:0007669"/>
    <property type="project" value="UniProtKB-KW"/>
</dbReference>
<dbReference type="CDD" id="cd00342">
    <property type="entry name" value="gram_neg_porins"/>
    <property type="match status" value="1"/>
</dbReference>
<dbReference type="GO" id="GO:0046930">
    <property type="term" value="C:pore complex"/>
    <property type="evidence" value="ECO:0007669"/>
    <property type="project" value="UniProtKB-KW"/>
</dbReference>
<dbReference type="Gene3D" id="2.40.160.10">
    <property type="entry name" value="Porin"/>
    <property type="match status" value="1"/>
</dbReference>
<dbReference type="OrthoDB" id="8982743at2"/>
<accession>A0A132EII3</accession>
<keyword evidence="8" id="KW-0626">Porin</keyword>
<evidence type="ECO:0000256" key="11">
    <source>
        <dbReference type="SAM" id="SignalP"/>
    </source>
</evidence>
<protein>
    <submittedName>
        <fullName evidence="13">Porin</fullName>
    </submittedName>
</protein>
<dbReference type="Pfam" id="PF13609">
    <property type="entry name" value="Porin_4"/>
    <property type="match status" value="1"/>
</dbReference>
<keyword evidence="9" id="KW-0472">Membrane</keyword>
<dbReference type="AlphaFoldDB" id="A0A132EII3"/>
<keyword evidence="5" id="KW-0812">Transmembrane</keyword>
<evidence type="ECO:0000256" key="6">
    <source>
        <dbReference type="ARBA" id="ARBA00022729"/>
    </source>
</evidence>
<comment type="subcellular location">
    <subcellularLocation>
        <location evidence="1">Cell outer membrane</location>
        <topology evidence="1">Multi-pass membrane protein</topology>
    </subcellularLocation>
</comment>
<dbReference type="InterPro" id="IPR033900">
    <property type="entry name" value="Gram_neg_porin_domain"/>
</dbReference>
<evidence type="ECO:0000256" key="4">
    <source>
        <dbReference type="ARBA" id="ARBA00022452"/>
    </source>
</evidence>
<dbReference type="Proteomes" id="UP000062912">
    <property type="component" value="Unassembled WGS sequence"/>
</dbReference>
<evidence type="ECO:0000313" key="14">
    <source>
        <dbReference type="Proteomes" id="UP000062912"/>
    </source>
</evidence>
<dbReference type="EMBL" id="LPJR01000029">
    <property type="protein sequence ID" value="KWF29948.1"/>
    <property type="molecule type" value="Genomic_DNA"/>
</dbReference>
<evidence type="ECO:0000256" key="5">
    <source>
        <dbReference type="ARBA" id="ARBA00022692"/>
    </source>
</evidence>
<evidence type="ECO:0000259" key="12">
    <source>
        <dbReference type="Pfam" id="PF13609"/>
    </source>
</evidence>
<reference evidence="13 14" key="1">
    <citation type="submission" date="2015-11" db="EMBL/GenBank/DDBJ databases">
        <title>Expanding the genomic diversity of Burkholderia species for the development of highly accurate diagnostics.</title>
        <authorList>
            <person name="Sahl J."/>
            <person name="Keim P."/>
            <person name="Wagner D."/>
        </authorList>
    </citation>
    <scope>NUCLEOTIDE SEQUENCE [LARGE SCALE GENOMIC DNA]</scope>
    <source>
        <strain evidence="13 14">MSMB368WGS</strain>
    </source>
</reference>
<dbReference type="SUPFAM" id="SSF56935">
    <property type="entry name" value="Porins"/>
    <property type="match status" value="1"/>
</dbReference>
<comment type="caution">
    <text evidence="13">The sequence shown here is derived from an EMBL/GenBank/DDBJ whole genome shotgun (WGS) entry which is preliminary data.</text>
</comment>
<dbReference type="InterPro" id="IPR023614">
    <property type="entry name" value="Porin_dom_sf"/>
</dbReference>
<sequence>MRSTMLGVCGAAFALASGSAVAADSSVTLYGITDAFIQYLGNGGAHAFSQRSGGASTSVFGLSGSEDLGGGLRVRFVLENGFNLNNGSLYLDSTAMFVRQSWIGLQDDRYGTLSFGRQYGPGFYLVYPADPFGLNDATSPYSGNMAAIDRLTLATQYDTGRADNSILYQSPVVGGWRLRAMYAFASTVAQPLRRTVGNELGVTLSYAGHGLYAGVGYGNQRSGTLSFPGLPAALDVPGAQYFGAALAYRWGIVNLQLNYTYNRPDDASPGSLTAQLGSAHSYSVAEVGATISPTVTDTIEFALVQRKVRGAHDNAIAAQLGVDHLLSKRTSVYARAGWIKNNGSSTASWSGVSVSAPGATQVLAGVGIMHRF</sequence>
<keyword evidence="6 11" id="KW-0732">Signal</keyword>
<dbReference type="GO" id="GO:0009279">
    <property type="term" value="C:cell outer membrane"/>
    <property type="evidence" value="ECO:0007669"/>
    <property type="project" value="UniProtKB-SubCell"/>
</dbReference>
<feature type="signal peptide" evidence="11">
    <location>
        <begin position="1"/>
        <end position="22"/>
    </location>
</feature>
<evidence type="ECO:0000313" key="13">
    <source>
        <dbReference type="EMBL" id="KWF29948.1"/>
    </source>
</evidence>
<feature type="domain" description="Porin" evidence="12">
    <location>
        <begin position="11"/>
        <end position="343"/>
    </location>
</feature>
<keyword evidence="3" id="KW-0813">Transport</keyword>
<proteinExistence type="predicted"/>
<evidence type="ECO:0000256" key="7">
    <source>
        <dbReference type="ARBA" id="ARBA00023065"/>
    </source>
</evidence>
<dbReference type="PANTHER" id="PTHR34501:SF9">
    <property type="entry name" value="MAJOR OUTER MEMBRANE PROTEIN P.IA"/>
    <property type="match status" value="1"/>
</dbReference>
<evidence type="ECO:0000256" key="2">
    <source>
        <dbReference type="ARBA" id="ARBA00011233"/>
    </source>
</evidence>
<keyword evidence="4" id="KW-1134">Transmembrane beta strand</keyword>
<dbReference type="GO" id="GO:0006811">
    <property type="term" value="P:monoatomic ion transport"/>
    <property type="evidence" value="ECO:0007669"/>
    <property type="project" value="UniProtKB-KW"/>
</dbReference>
<evidence type="ECO:0000256" key="8">
    <source>
        <dbReference type="ARBA" id="ARBA00023114"/>
    </source>
</evidence>
<keyword evidence="10" id="KW-0998">Cell outer membrane</keyword>
<evidence type="ECO:0000256" key="3">
    <source>
        <dbReference type="ARBA" id="ARBA00022448"/>
    </source>
</evidence>
<evidence type="ECO:0000256" key="9">
    <source>
        <dbReference type="ARBA" id="ARBA00023136"/>
    </source>
</evidence>